<gene>
    <name evidence="1" type="ORF">NCTC10343_03014</name>
</gene>
<dbReference type="Proteomes" id="UP000254400">
    <property type="component" value="Unassembled WGS sequence"/>
</dbReference>
<name>A0A378XZ95_PAEPO</name>
<protein>
    <recommendedName>
        <fullName evidence="3">ATP-binding protein</fullName>
    </recommendedName>
</protein>
<evidence type="ECO:0000313" key="2">
    <source>
        <dbReference type="Proteomes" id="UP000254400"/>
    </source>
</evidence>
<sequence>MSKYELSLSKDYVPDWTLVDAIRELFQNALDQQTISDDNKMFFEFDAEAQALHIGNKSSVLNVKTLLLGSSSKRDDPNTIGQFGEGYKIATLVLTRLNKPVTFYNYGAKEVWKPRFVNSRRYGEEILTFFVDKKYPWEKVPDNNLTIIIENITNQEYQDIVESDLHLQEVGKIIESSFGRILEEEKYKGKVFVNGLFVCNYSEYTQGYDFKPEYIKIDRDRKLADSFELKWLSSRMLSGVNSNKTVDMIKNSSPDVQYITSAYATNANNKLREIVDNVYDDFRNEHGENAIPVSNQEEYTEVSKSAKYRPVYVSSSHAIAIKTSHKYVKPALEPEKKESVNKRLVSWLDSHKQSLSKKAIKQLEEIIEDVVE</sequence>
<reference evidence="1 2" key="1">
    <citation type="submission" date="2018-06" db="EMBL/GenBank/DDBJ databases">
        <authorList>
            <consortium name="Pathogen Informatics"/>
            <person name="Doyle S."/>
        </authorList>
    </citation>
    <scope>NUCLEOTIDE SEQUENCE [LARGE SCALE GENOMIC DNA]</scope>
    <source>
        <strain evidence="1 2">NCTC10343</strain>
    </source>
</reference>
<dbReference type="SUPFAM" id="SSF55874">
    <property type="entry name" value="ATPase domain of HSP90 chaperone/DNA topoisomerase II/histidine kinase"/>
    <property type="match status" value="1"/>
</dbReference>
<dbReference type="AlphaFoldDB" id="A0A378XZ95"/>
<accession>A0A378XZ95</accession>
<evidence type="ECO:0008006" key="3">
    <source>
        <dbReference type="Google" id="ProtNLM"/>
    </source>
</evidence>
<organism evidence="1 2">
    <name type="scientific">Paenibacillus polymyxa</name>
    <name type="common">Bacillus polymyxa</name>
    <dbReference type="NCBI Taxonomy" id="1406"/>
    <lineage>
        <taxon>Bacteria</taxon>
        <taxon>Bacillati</taxon>
        <taxon>Bacillota</taxon>
        <taxon>Bacilli</taxon>
        <taxon>Bacillales</taxon>
        <taxon>Paenibacillaceae</taxon>
        <taxon>Paenibacillus</taxon>
    </lineage>
</organism>
<dbReference type="InterPro" id="IPR036890">
    <property type="entry name" value="HATPase_C_sf"/>
</dbReference>
<dbReference type="GeneID" id="93346383"/>
<dbReference type="RefSeq" id="WP_019687541.1">
    <property type="nucleotide sequence ID" value="NZ_CP036496.1"/>
</dbReference>
<dbReference type="EMBL" id="UGSC01000001">
    <property type="protein sequence ID" value="SUA70144.1"/>
    <property type="molecule type" value="Genomic_DNA"/>
</dbReference>
<evidence type="ECO:0000313" key="1">
    <source>
        <dbReference type="EMBL" id="SUA70144.1"/>
    </source>
</evidence>
<proteinExistence type="predicted"/>